<dbReference type="EMBL" id="QJTC01000027">
    <property type="protein sequence ID" value="PYE74250.1"/>
    <property type="molecule type" value="Genomic_DNA"/>
</dbReference>
<feature type="signal peptide" evidence="2">
    <location>
        <begin position="1"/>
        <end position="46"/>
    </location>
</feature>
<evidence type="ECO:0000313" key="4">
    <source>
        <dbReference type="Proteomes" id="UP000247540"/>
    </source>
</evidence>
<reference evidence="3 4" key="1">
    <citation type="submission" date="2018-06" db="EMBL/GenBank/DDBJ databases">
        <title>Genomic Encyclopedia of Type Strains, Phase III (KMG-III): the genomes of soil and plant-associated and newly described type strains.</title>
        <authorList>
            <person name="Whitman W."/>
        </authorList>
    </citation>
    <scope>NUCLEOTIDE SEQUENCE [LARGE SCALE GENOMIC DNA]</scope>
    <source>
        <strain evidence="3 4">CECT 7646</strain>
    </source>
</reference>
<evidence type="ECO:0000256" key="1">
    <source>
        <dbReference type="SAM" id="MobiDB-lite"/>
    </source>
</evidence>
<dbReference type="PANTHER" id="PTHR38834:SF3">
    <property type="entry name" value="SOLUTE-BINDING PROTEIN FAMILY 3_N-TERMINAL DOMAIN-CONTAINING PROTEIN"/>
    <property type="match status" value="1"/>
</dbReference>
<sequence length="288" mass="31554">MHPCPPSLPPSPSPAPPGFRRPRATRLHRWAAALALALALALDTLAAAPAAFAQAAPITVVSEVTPYSYASDGVTPGPATDLVRMTLERAGIPAQLGVYPWARAYDMALNAPNVLIYLLVRTPEREPLFLWTAEVLPLKYHLYRLSDRPEVAVARLDDARRYAIGVIRDDVRHRYLAQQGFTMLTLAARREDNFQRLLRRQVDLLPMTDVDAADICRKFKPNCPGLTRVATLDALTLSAYLAYSRGTPEDLVVRTRAAFESLRAEGTVQRLLARVDPNAGAAAAASKP</sequence>
<feature type="region of interest" description="Disordered" evidence="1">
    <location>
        <begin position="1"/>
        <end position="21"/>
    </location>
</feature>
<comment type="caution">
    <text evidence="3">The sequence shown here is derived from an EMBL/GenBank/DDBJ whole genome shotgun (WGS) entry which is preliminary data.</text>
</comment>
<dbReference type="AlphaFoldDB" id="A0A318SH93"/>
<feature type="compositionally biased region" description="Pro residues" evidence="1">
    <location>
        <begin position="1"/>
        <end position="19"/>
    </location>
</feature>
<keyword evidence="2" id="KW-0732">Signal</keyword>
<gene>
    <name evidence="3" type="ORF">DFQ15_1278</name>
</gene>
<organism evidence="3 4">
    <name type="scientific">Xylophilus ampelinus</name>
    <dbReference type="NCBI Taxonomy" id="54067"/>
    <lineage>
        <taxon>Bacteria</taxon>
        <taxon>Pseudomonadati</taxon>
        <taxon>Pseudomonadota</taxon>
        <taxon>Betaproteobacteria</taxon>
        <taxon>Burkholderiales</taxon>
        <taxon>Xylophilus</taxon>
    </lineage>
</organism>
<dbReference type="Proteomes" id="UP000247540">
    <property type="component" value="Unassembled WGS sequence"/>
</dbReference>
<feature type="chain" id="PRO_5016438716" evidence="2">
    <location>
        <begin position="47"/>
        <end position="288"/>
    </location>
</feature>
<accession>A0A318SH93</accession>
<keyword evidence="4" id="KW-1185">Reference proteome</keyword>
<dbReference type="RefSeq" id="WP_110466719.1">
    <property type="nucleotide sequence ID" value="NZ_JAMOFZ010000026.1"/>
</dbReference>
<dbReference type="SUPFAM" id="SSF53850">
    <property type="entry name" value="Periplasmic binding protein-like II"/>
    <property type="match status" value="1"/>
</dbReference>
<name>A0A318SH93_9BURK</name>
<evidence type="ECO:0000313" key="3">
    <source>
        <dbReference type="EMBL" id="PYE74250.1"/>
    </source>
</evidence>
<protein>
    <submittedName>
        <fullName evidence="3">Amino acid ABC transporter substrate-binding protein (PAAT family)</fullName>
    </submittedName>
</protein>
<dbReference type="PANTHER" id="PTHR38834">
    <property type="entry name" value="PERIPLASMIC SUBSTRATE BINDING PROTEIN FAMILY 3"/>
    <property type="match status" value="1"/>
</dbReference>
<evidence type="ECO:0000256" key="2">
    <source>
        <dbReference type="SAM" id="SignalP"/>
    </source>
</evidence>
<dbReference type="Gene3D" id="3.40.190.10">
    <property type="entry name" value="Periplasmic binding protein-like II"/>
    <property type="match status" value="2"/>
</dbReference>
<dbReference type="OrthoDB" id="8594082at2"/>
<proteinExistence type="predicted"/>